<dbReference type="AlphaFoldDB" id="A0A0F9ECU5"/>
<accession>A0A0F9ECU5</accession>
<sequence length="63" mass="7088">MRVKYVGTLSEVFVDGRFRCVRNKETELPSSIAERVLDDHPEDFKKVKIGVAAARPKARGGEK</sequence>
<comment type="caution">
    <text evidence="1">The sequence shown here is derived from an EMBL/GenBank/DDBJ whole genome shotgun (WGS) entry which is preliminary data.</text>
</comment>
<name>A0A0F9ECU5_9ZZZZ</name>
<organism evidence="1">
    <name type="scientific">marine sediment metagenome</name>
    <dbReference type="NCBI Taxonomy" id="412755"/>
    <lineage>
        <taxon>unclassified sequences</taxon>
        <taxon>metagenomes</taxon>
        <taxon>ecological metagenomes</taxon>
    </lineage>
</organism>
<dbReference type="EMBL" id="LAZR01037583">
    <property type="protein sequence ID" value="KKL21833.1"/>
    <property type="molecule type" value="Genomic_DNA"/>
</dbReference>
<reference evidence="1" key="1">
    <citation type="journal article" date="2015" name="Nature">
        <title>Complex archaea that bridge the gap between prokaryotes and eukaryotes.</title>
        <authorList>
            <person name="Spang A."/>
            <person name="Saw J.H."/>
            <person name="Jorgensen S.L."/>
            <person name="Zaremba-Niedzwiedzka K."/>
            <person name="Martijn J."/>
            <person name="Lind A.E."/>
            <person name="van Eijk R."/>
            <person name="Schleper C."/>
            <person name="Guy L."/>
            <person name="Ettema T.J."/>
        </authorList>
    </citation>
    <scope>NUCLEOTIDE SEQUENCE</scope>
</reference>
<proteinExistence type="predicted"/>
<gene>
    <name evidence="1" type="ORF">LCGC14_2441510</name>
</gene>
<evidence type="ECO:0000313" key="1">
    <source>
        <dbReference type="EMBL" id="KKL21833.1"/>
    </source>
</evidence>
<protein>
    <submittedName>
        <fullName evidence="1">Uncharacterized protein</fullName>
    </submittedName>
</protein>